<name>A0A9Q0JI61_9ROSI</name>
<dbReference type="InterPro" id="IPR001878">
    <property type="entry name" value="Znf_CCHC"/>
</dbReference>
<dbReference type="GO" id="GO:0008270">
    <property type="term" value="F:zinc ion binding"/>
    <property type="evidence" value="ECO:0007669"/>
    <property type="project" value="UniProtKB-KW"/>
</dbReference>
<dbReference type="OrthoDB" id="1097630at2759"/>
<organism evidence="4 5">
    <name type="scientific">Turnera subulata</name>
    <dbReference type="NCBI Taxonomy" id="218843"/>
    <lineage>
        <taxon>Eukaryota</taxon>
        <taxon>Viridiplantae</taxon>
        <taxon>Streptophyta</taxon>
        <taxon>Embryophyta</taxon>
        <taxon>Tracheophyta</taxon>
        <taxon>Spermatophyta</taxon>
        <taxon>Magnoliopsida</taxon>
        <taxon>eudicotyledons</taxon>
        <taxon>Gunneridae</taxon>
        <taxon>Pentapetalae</taxon>
        <taxon>rosids</taxon>
        <taxon>fabids</taxon>
        <taxon>Malpighiales</taxon>
        <taxon>Passifloraceae</taxon>
        <taxon>Turnera</taxon>
    </lineage>
</organism>
<keyword evidence="1" id="KW-0863">Zinc-finger</keyword>
<gene>
    <name evidence="4" type="ORF">Tsubulata_013334</name>
</gene>
<keyword evidence="1" id="KW-0862">Zinc</keyword>
<dbReference type="GO" id="GO:0003676">
    <property type="term" value="F:nucleic acid binding"/>
    <property type="evidence" value="ECO:0007669"/>
    <property type="project" value="InterPro"/>
</dbReference>
<evidence type="ECO:0000313" key="4">
    <source>
        <dbReference type="EMBL" id="KAJ4842638.1"/>
    </source>
</evidence>
<feature type="domain" description="CCHC-type" evidence="3">
    <location>
        <begin position="211"/>
        <end position="224"/>
    </location>
</feature>
<comment type="caution">
    <text evidence="4">The sequence shown here is derived from an EMBL/GenBank/DDBJ whole genome shotgun (WGS) entry which is preliminary data.</text>
</comment>
<sequence>MEGQEASIDSLVEQAKGLQCHSMELTLKDDPMVNARVAQRMLVGKLICDEVLNRRAAKVTIRKSWRLGATMDIYDVEDNGFIFMFYDRADKQKILSQGPWTIMGAHLVLKDWSPDAVLDEIDFSCSPFWVHVRGLPVHKQTAENARIIGCSFGECLEVDLGGRKDVCFDSYFRVRVMMKVTEPLRSGFTWKRDGKPDAKVDFSYERLPDFCYGCGMFGHVLNRCSRRLEFKDARLQYSPSLRVEVMLSNMATFPPRNRGVMGSRNRGEDDSARDHRDVSQHEDDSGRQLANLEPRIPLVIREGAVPPSRVNLPFNIPSNSTSSGNINPPDTSHTAFDLNLPTHHSNLNYSTNISSNPTRLPTLTLTSLVPSQPDSSSHSIPQPDITALNQAQPSKRPYNPFIESPPEFVSFLKQFQPKKRRLGPLQPEDFVYEQRPGAWNFIEDFIYKIPEEPAGPVLEIAKPADLLTFQIGTSRPKRVKVRRSTSLRIEEVNRAPVHESGGGSSAAHSMVHDDLSTCEDEAAVYTFAAQVAGPKQPPPQQ</sequence>
<dbReference type="InterPro" id="IPR040256">
    <property type="entry name" value="At4g02000-like"/>
</dbReference>
<keyword evidence="1" id="KW-0479">Metal-binding</keyword>
<feature type="compositionally biased region" description="Basic and acidic residues" evidence="2">
    <location>
        <begin position="265"/>
        <end position="286"/>
    </location>
</feature>
<dbReference type="InterPro" id="IPR025836">
    <property type="entry name" value="Zn_knuckle_CX2CX4HX4C"/>
</dbReference>
<dbReference type="PANTHER" id="PTHR31286">
    <property type="entry name" value="GLYCINE-RICH CELL WALL STRUCTURAL PROTEIN 1.8-LIKE"/>
    <property type="match status" value="1"/>
</dbReference>
<evidence type="ECO:0000256" key="2">
    <source>
        <dbReference type="SAM" id="MobiDB-lite"/>
    </source>
</evidence>
<keyword evidence="5" id="KW-1185">Reference proteome</keyword>
<dbReference type="InterPro" id="IPR025558">
    <property type="entry name" value="DUF4283"/>
</dbReference>
<dbReference type="Pfam" id="PF14111">
    <property type="entry name" value="DUF4283"/>
    <property type="match status" value="1"/>
</dbReference>
<dbReference type="AlphaFoldDB" id="A0A9Q0JI61"/>
<protein>
    <recommendedName>
        <fullName evidence="3">CCHC-type domain-containing protein</fullName>
    </recommendedName>
</protein>
<accession>A0A9Q0JI61</accession>
<reference evidence="4" key="2">
    <citation type="journal article" date="2023" name="Plants (Basel)">
        <title>Annotation of the Turnera subulata (Passifloraceae) Draft Genome Reveals the S-Locus Evolved after the Divergence of Turneroideae from Passifloroideae in a Stepwise Manner.</title>
        <authorList>
            <person name="Henning P.M."/>
            <person name="Roalson E.H."/>
            <person name="Mir W."/>
            <person name="McCubbin A.G."/>
            <person name="Shore J.S."/>
        </authorList>
    </citation>
    <scope>NUCLEOTIDE SEQUENCE</scope>
    <source>
        <strain evidence="4">F60SS</strain>
    </source>
</reference>
<dbReference type="EMBL" id="JAKUCV010002447">
    <property type="protein sequence ID" value="KAJ4842638.1"/>
    <property type="molecule type" value="Genomic_DNA"/>
</dbReference>
<evidence type="ECO:0000256" key="1">
    <source>
        <dbReference type="PROSITE-ProRule" id="PRU00047"/>
    </source>
</evidence>
<dbReference type="Pfam" id="PF14392">
    <property type="entry name" value="zf-CCHC_4"/>
    <property type="match status" value="1"/>
</dbReference>
<dbReference type="PROSITE" id="PS50158">
    <property type="entry name" value="ZF_CCHC"/>
    <property type="match status" value="1"/>
</dbReference>
<dbReference type="PANTHER" id="PTHR31286:SF178">
    <property type="entry name" value="DUF4283 DOMAIN-CONTAINING PROTEIN"/>
    <property type="match status" value="1"/>
</dbReference>
<evidence type="ECO:0000313" key="5">
    <source>
        <dbReference type="Proteomes" id="UP001141552"/>
    </source>
</evidence>
<proteinExistence type="predicted"/>
<evidence type="ECO:0000259" key="3">
    <source>
        <dbReference type="PROSITE" id="PS50158"/>
    </source>
</evidence>
<feature type="region of interest" description="Disordered" evidence="2">
    <location>
        <begin position="254"/>
        <end position="292"/>
    </location>
</feature>
<dbReference type="Proteomes" id="UP001141552">
    <property type="component" value="Unassembled WGS sequence"/>
</dbReference>
<reference evidence="4" key="1">
    <citation type="submission" date="2022-02" db="EMBL/GenBank/DDBJ databases">
        <authorList>
            <person name="Henning P.M."/>
            <person name="McCubbin A.G."/>
            <person name="Shore J.S."/>
        </authorList>
    </citation>
    <scope>NUCLEOTIDE SEQUENCE</scope>
    <source>
        <strain evidence="4">F60SS</strain>
        <tissue evidence="4">Leaves</tissue>
    </source>
</reference>